<evidence type="ECO:0000256" key="2">
    <source>
        <dbReference type="ARBA" id="ARBA00022448"/>
    </source>
</evidence>
<evidence type="ECO:0000256" key="5">
    <source>
        <dbReference type="ARBA" id="ARBA00022856"/>
    </source>
</evidence>
<feature type="transmembrane region" description="Helical" evidence="8">
    <location>
        <begin position="350"/>
        <end position="367"/>
    </location>
</feature>
<dbReference type="Pfam" id="PF00854">
    <property type="entry name" value="PTR2"/>
    <property type="match status" value="2"/>
</dbReference>
<evidence type="ECO:0000256" key="1">
    <source>
        <dbReference type="ARBA" id="ARBA00004651"/>
    </source>
</evidence>
<dbReference type="CDD" id="cd17346">
    <property type="entry name" value="MFS_DtpA_like"/>
    <property type="match status" value="1"/>
</dbReference>
<evidence type="ECO:0000256" key="7">
    <source>
        <dbReference type="ARBA" id="ARBA00023136"/>
    </source>
</evidence>
<feature type="transmembrane region" description="Helical" evidence="8">
    <location>
        <begin position="525"/>
        <end position="545"/>
    </location>
</feature>
<name>A0ABP8NNY6_9BACT</name>
<protein>
    <recommendedName>
        <fullName evidence="11">MFS transporter</fullName>
    </recommendedName>
</protein>
<keyword evidence="4 8" id="KW-0812">Transmembrane</keyword>
<accession>A0ABP8NNY6</accession>
<feature type="transmembrane region" description="Helical" evidence="8">
    <location>
        <begin position="121"/>
        <end position="147"/>
    </location>
</feature>
<keyword evidence="2" id="KW-0813">Transport</keyword>
<feature type="transmembrane region" description="Helical" evidence="8">
    <location>
        <begin position="557"/>
        <end position="579"/>
    </location>
</feature>
<evidence type="ECO:0000256" key="4">
    <source>
        <dbReference type="ARBA" id="ARBA00022692"/>
    </source>
</evidence>
<dbReference type="InterPro" id="IPR050171">
    <property type="entry name" value="MFS_Transporters"/>
</dbReference>
<feature type="transmembrane region" description="Helical" evidence="8">
    <location>
        <begin position="492"/>
        <end position="513"/>
    </location>
</feature>
<dbReference type="Proteomes" id="UP001500840">
    <property type="component" value="Unassembled WGS sequence"/>
</dbReference>
<feature type="transmembrane region" description="Helical" evidence="8">
    <location>
        <begin position="159"/>
        <end position="180"/>
    </location>
</feature>
<dbReference type="SUPFAM" id="SSF103473">
    <property type="entry name" value="MFS general substrate transporter"/>
    <property type="match status" value="2"/>
</dbReference>
<feature type="transmembrane region" description="Helical" evidence="8">
    <location>
        <begin position="68"/>
        <end position="89"/>
    </location>
</feature>
<feature type="transmembrane region" description="Helical" evidence="8">
    <location>
        <begin position="279"/>
        <end position="299"/>
    </location>
</feature>
<dbReference type="RefSeq" id="WP_345327315.1">
    <property type="nucleotide sequence ID" value="NZ_BAABGA010000099.1"/>
</dbReference>
<dbReference type="InterPro" id="IPR036259">
    <property type="entry name" value="MFS_trans_sf"/>
</dbReference>
<comment type="caution">
    <text evidence="9">The sequence shown here is derived from an EMBL/GenBank/DDBJ whole genome shotgun (WGS) entry which is preliminary data.</text>
</comment>
<keyword evidence="5" id="KW-0653">Protein transport</keyword>
<dbReference type="PANTHER" id="PTHR23517:SF15">
    <property type="entry name" value="PROTON-DEPENDENT OLIGOPEPTIDE FAMILY TRANSPORT PROTEIN"/>
    <property type="match status" value="1"/>
</dbReference>
<dbReference type="NCBIfam" id="TIGR00924">
    <property type="entry name" value="yjdL_sub1_fam"/>
    <property type="match status" value="1"/>
</dbReference>
<evidence type="ECO:0000313" key="10">
    <source>
        <dbReference type="Proteomes" id="UP001500840"/>
    </source>
</evidence>
<dbReference type="EMBL" id="BAABGA010000099">
    <property type="protein sequence ID" value="GAA4468475.1"/>
    <property type="molecule type" value="Genomic_DNA"/>
</dbReference>
<evidence type="ECO:0000313" key="9">
    <source>
        <dbReference type="EMBL" id="GAA4468475.1"/>
    </source>
</evidence>
<feature type="transmembrane region" description="Helical" evidence="8">
    <location>
        <begin position="186"/>
        <end position="205"/>
    </location>
</feature>
<dbReference type="InterPro" id="IPR018456">
    <property type="entry name" value="PTR2_symporter_CS"/>
</dbReference>
<feature type="transmembrane region" description="Helical" evidence="8">
    <location>
        <begin position="236"/>
        <end position="258"/>
    </location>
</feature>
<keyword evidence="3" id="KW-1003">Cell membrane</keyword>
<reference evidence="10" key="1">
    <citation type="journal article" date="2019" name="Int. J. Syst. Evol. Microbiol.">
        <title>The Global Catalogue of Microorganisms (GCM) 10K type strain sequencing project: providing services to taxonomists for standard genome sequencing and annotation.</title>
        <authorList>
            <consortium name="The Broad Institute Genomics Platform"/>
            <consortium name="The Broad Institute Genome Sequencing Center for Infectious Disease"/>
            <person name="Wu L."/>
            <person name="Ma J."/>
        </authorList>
    </citation>
    <scope>NUCLEOTIDE SEQUENCE [LARGE SCALE GENOMIC DNA]</scope>
    <source>
        <strain evidence="10">JCM 17759</strain>
    </source>
</reference>
<keyword evidence="6 8" id="KW-1133">Transmembrane helix</keyword>
<evidence type="ECO:0000256" key="6">
    <source>
        <dbReference type="ARBA" id="ARBA00022989"/>
    </source>
</evidence>
<dbReference type="Gene3D" id="1.20.1250.20">
    <property type="entry name" value="MFS general substrate transporter like domains"/>
    <property type="match status" value="3"/>
</dbReference>
<evidence type="ECO:0000256" key="8">
    <source>
        <dbReference type="SAM" id="Phobius"/>
    </source>
</evidence>
<feature type="transmembrane region" description="Helical" evidence="8">
    <location>
        <begin position="591"/>
        <end position="617"/>
    </location>
</feature>
<gene>
    <name evidence="9" type="ORF">GCM10023156_59490</name>
</gene>
<evidence type="ECO:0008006" key="11">
    <source>
        <dbReference type="Google" id="ProtNLM"/>
    </source>
</evidence>
<evidence type="ECO:0000256" key="3">
    <source>
        <dbReference type="ARBA" id="ARBA00022475"/>
    </source>
</evidence>
<keyword evidence="5" id="KW-0571">Peptide transport</keyword>
<keyword evidence="10" id="KW-1185">Reference proteome</keyword>
<proteinExistence type="predicted"/>
<dbReference type="InterPro" id="IPR000109">
    <property type="entry name" value="POT_fam"/>
</dbReference>
<comment type="subcellular location">
    <subcellularLocation>
        <location evidence="1">Cell membrane</location>
        <topology evidence="1">Multi-pass membrane protein</topology>
    </subcellularLocation>
</comment>
<feature type="transmembrane region" description="Helical" evidence="8">
    <location>
        <begin position="637"/>
        <end position="663"/>
    </location>
</feature>
<organism evidence="9 10">
    <name type="scientific">Novipirellula rosea</name>
    <dbReference type="NCBI Taxonomy" id="1031540"/>
    <lineage>
        <taxon>Bacteria</taxon>
        <taxon>Pseudomonadati</taxon>
        <taxon>Planctomycetota</taxon>
        <taxon>Planctomycetia</taxon>
        <taxon>Pirellulales</taxon>
        <taxon>Pirellulaceae</taxon>
        <taxon>Novipirellula</taxon>
    </lineage>
</organism>
<dbReference type="PANTHER" id="PTHR23517">
    <property type="entry name" value="RESISTANCE PROTEIN MDTM, PUTATIVE-RELATED-RELATED"/>
    <property type="match status" value="1"/>
</dbReference>
<keyword evidence="7 8" id="KW-0472">Membrane</keyword>
<sequence>MSVDDSVKPTRSDADLHDGQSTLFGHPTGLYTLFFAEMWERFSYYGMRALLVLYMIKGFLKYGDEQAYTVYGAYTALVYMTPFFGGLLADRVLGQRRAVILGGVLMAAGHLLMTYEAQWPFFIALSLLIVGNGFFKPNISTIVGSLYPKGSGKRDGGFTIFYMGINLGAAMSPLLCGYVGETYGWHYGFGLATIGMLIGLAVFVMPTVVTQSLIGLGAAVSAIGMLVFHPDNPWTTAVNIFVAVALVAAGAIACVALSRGGLSADKGQRPEGMDGRHDWMVYLGTLVAIPVLTLLVSGFSPLTDDGKSLQLIPNETINSFTGDVQEDASATSKAVRSIAVVFLKEVSKPAGLVLTVIGIIAFGYLIIQTFKLDQIPRQRMIVALVLIFFQMLFFAFFEQAGSSVNLFTDRNVDRVVEASVVTESMVGETIQIEPTQEQIGYEWKDGEVFSISDLDQLRADHEAKGFEIDWTIRESNVGMGIASRDAELPASLFQSVNPIFILLLGLVFSALWTQLRMRDADPSSPVKFAFGLALLGLGFGAFWYGAVNANGRGMVSISWLLLGYLLQTMGELCLSPVGLSTMTKLSPRHLVSTVMGGWFLATAFSQYLAAIISQLTGVSEGGDTGSVIPLPTETVDVYGGVFGTIAVTAMLSGLACLLLSPWLSRWMHEQDER</sequence>
<feature type="transmembrane region" description="Helical" evidence="8">
    <location>
        <begin position="379"/>
        <end position="397"/>
    </location>
</feature>
<dbReference type="InterPro" id="IPR005279">
    <property type="entry name" value="Dipep/tripep_permease"/>
</dbReference>
<dbReference type="PROSITE" id="PS01022">
    <property type="entry name" value="PTR2_1"/>
    <property type="match status" value="1"/>
</dbReference>